<keyword evidence="2" id="KW-1185">Reference proteome</keyword>
<organism evidence="1 2">
    <name type="scientific">Brucella ciceri</name>
    <dbReference type="NCBI Taxonomy" id="391287"/>
    <lineage>
        <taxon>Bacteria</taxon>
        <taxon>Pseudomonadati</taxon>
        <taxon>Pseudomonadota</taxon>
        <taxon>Alphaproteobacteria</taxon>
        <taxon>Hyphomicrobiales</taxon>
        <taxon>Brucellaceae</taxon>
        <taxon>Brucella/Ochrobactrum group</taxon>
        <taxon>Brucella</taxon>
    </lineage>
</organism>
<evidence type="ECO:0000313" key="1">
    <source>
        <dbReference type="EMBL" id="NKC28850.1"/>
    </source>
</evidence>
<accession>A0ABX1DVB7</accession>
<sequence length="112" mass="12718">MDSIAVLITYDRIQIASQDGNAIFLGNFRNKISKAVILWALNCVWRLLRQFGPTQFSSLMPKNRQSDGILSQADPIVVAERCAPTDTLERRNPMKSARRAFRKVIPILQTML</sequence>
<evidence type="ECO:0000313" key="2">
    <source>
        <dbReference type="Proteomes" id="UP000568486"/>
    </source>
</evidence>
<dbReference type="EMBL" id="JAAVLR010000002">
    <property type="protein sequence ID" value="NKC28850.1"/>
    <property type="molecule type" value="Genomic_DNA"/>
</dbReference>
<dbReference type="Proteomes" id="UP000568486">
    <property type="component" value="Unassembled WGS sequence"/>
</dbReference>
<reference evidence="1 2" key="1">
    <citation type="submission" date="2020-03" db="EMBL/GenBank/DDBJ databases">
        <title>Whole genome sequencing of clinical and environmental type strains of Ochrobactrum.</title>
        <authorList>
            <person name="Dharne M."/>
        </authorList>
    </citation>
    <scope>NUCLEOTIDE SEQUENCE [LARGE SCALE GENOMIC DNA]</scope>
    <source>
        <strain evidence="1 2">DSM 22292</strain>
    </source>
</reference>
<protein>
    <submittedName>
        <fullName evidence="1">Uncharacterized protein</fullName>
    </submittedName>
</protein>
<name>A0ABX1DVB7_9HYPH</name>
<comment type="caution">
    <text evidence="1">The sequence shown here is derived from an EMBL/GenBank/DDBJ whole genome shotgun (WGS) entry which is preliminary data.</text>
</comment>
<gene>
    <name evidence="1" type="ORF">HED52_17685</name>
</gene>
<proteinExistence type="predicted"/>